<dbReference type="PROSITE" id="PS50109">
    <property type="entry name" value="HIS_KIN"/>
    <property type="match status" value="1"/>
</dbReference>
<evidence type="ECO:0000313" key="17">
    <source>
        <dbReference type="Proteomes" id="UP000187085"/>
    </source>
</evidence>
<feature type="region of interest" description="Disordered" evidence="12">
    <location>
        <begin position="480"/>
        <end position="530"/>
    </location>
</feature>
<keyword evidence="10" id="KW-0902">Two-component regulatory system</keyword>
<dbReference type="InterPro" id="IPR036097">
    <property type="entry name" value="HisK_dim/P_sf"/>
</dbReference>
<dbReference type="InterPro" id="IPR004358">
    <property type="entry name" value="Sig_transdc_His_kin-like_C"/>
</dbReference>
<gene>
    <name evidence="16" type="ORF">BKD30_08260</name>
</gene>
<dbReference type="Gene3D" id="1.10.287.130">
    <property type="match status" value="1"/>
</dbReference>
<dbReference type="InterPro" id="IPR003594">
    <property type="entry name" value="HATPase_dom"/>
</dbReference>
<evidence type="ECO:0000313" key="16">
    <source>
        <dbReference type="EMBL" id="OMH24558.1"/>
    </source>
</evidence>
<dbReference type="InterPro" id="IPR005467">
    <property type="entry name" value="His_kinase_dom"/>
</dbReference>
<dbReference type="SMART" id="SM00387">
    <property type="entry name" value="HATPase_c"/>
    <property type="match status" value="1"/>
</dbReference>
<evidence type="ECO:0000256" key="8">
    <source>
        <dbReference type="ARBA" id="ARBA00022777"/>
    </source>
</evidence>
<dbReference type="EC" id="2.7.13.3" evidence="4"/>
<comment type="cofactor">
    <cofactor evidence="2">
        <name>a divalent metal cation</name>
        <dbReference type="ChEBI" id="CHEBI:60240"/>
    </cofactor>
</comment>
<dbReference type="Gene3D" id="3.30.565.10">
    <property type="entry name" value="Histidine kinase-like ATPase, C-terminal domain"/>
    <property type="match status" value="1"/>
</dbReference>
<evidence type="ECO:0000256" key="3">
    <source>
        <dbReference type="ARBA" id="ARBA00004236"/>
    </source>
</evidence>
<dbReference type="Gene3D" id="6.10.340.10">
    <property type="match status" value="1"/>
</dbReference>
<evidence type="ECO:0000256" key="5">
    <source>
        <dbReference type="ARBA" id="ARBA00022553"/>
    </source>
</evidence>
<dbReference type="InterPro" id="IPR036890">
    <property type="entry name" value="HATPase_C_sf"/>
</dbReference>
<dbReference type="SMART" id="SM00304">
    <property type="entry name" value="HAMP"/>
    <property type="match status" value="1"/>
</dbReference>
<dbReference type="SMART" id="SM00388">
    <property type="entry name" value="HisKA"/>
    <property type="match status" value="1"/>
</dbReference>
<dbReference type="SUPFAM" id="SSF55874">
    <property type="entry name" value="ATPase domain of HSP90 chaperone/DNA topoisomerase II/histidine kinase"/>
    <property type="match status" value="1"/>
</dbReference>
<dbReference type="EMBL" id="MRDE01000053">
    <property type="protein sequence ID" value="OMH24558.1"/>
    <property type="molecule type" value="Genomic_DNA"/>
</dbReference>
<evidence type="ECO:0000256" key="4">
    <source>
        <dbReference type="ARBA" id="ARBA00012438"/>
    </source>
</evidence>
<feature type="transmembrane region" description="Helical" evidence="13">
    <location>
        <begin position="12"/>
        <end position="34"/>
    </location>
</feature>
<protein>
    <recommendedName>
        <fullName evidence="4">histidine kinase</fullName>
        <ecNumber evidence="4">2.7.13.3</ecNumber>
    </recommendedName>
</protein>
<evidence type="ECO:0000256" key="10">
    <source>
        <dbReference type="ARBA" id="ARBA00023012"/>
    </source>
</evidence>
<name>A0A1R1LAP4_9MICC</name>
<dbReference type="GO" id="GO:0005886">
    <property type="term" value="C:plasma membrane"/>
    <property type="evidence" value="ECO:0007669"/>
    <property type="project" value="UniProtKB-SubCell"/>
</dbReference>
<keyword evidence="5" id="KW-0597">Phosphoprotein</keyword>
<proteinExistence type="predicted"/>
<dbReference type="AlphaFoldDB" id="A0A1R1LAP4"/>
<dbReference type="InterPro" id="IPR003660">
    <property type="entry name" value="HAMP_dom"/>
</dbReference>
<feature type="domain" description="Histidine kinase" evidence="14">
    <location>
        <begin position="256"/>
        <end position="480"/>
    </location>
</feature>
<keyword evidence="7 13" id="KW-0812">Transmembrane</keyword>
<dbReference type="SUPFAM" id="SSF158472">
    <property type="entry name" value="HAMP domain-like"/>
    <property type="match status" value="1"/>
</dbReference>
<sequence>MLNRWKNASLRSQLVAMTSLLIAVVIALLGTLTVTTLKNVLVQRADSDLVNYVQPMSVYLYQVNQGTADPSFNQLVFSRFYGVLMDANGNPTAQTSRTSATADVPRIPRMTIDQVRQTGGGFNVAGSTNGSAGWRVMVRALQAGDGSVAIATPLTQVNDVVESAAWLILLLGIALVTLSSAVAYLAVTRAFRPLVKVERTAAAIAAGDLSRRLDPAGPQTEMGRLSRSLNAMLAHIETAFAAQKASEVKMRRFVSDASHELRTPLVTIRGFSEFYRHGGLRTEEEVGTAMSRIESEATRMSELVEDLLVLARIDDARPTRARPFDLHLLGNDAAVDARVNAPDRRVTVIGLNGGRPQPAPVLGDESRLRQVVGNLMTNALRYTPEGSAIDIAVGTAETVGGARDSVIEIRDHGPGISDADAARVFERFFRADTSRARETGGTGLGLAIVAAIVAQHDGSVRLSETPDGGATFSVRLPFSDHEVPEDEGPQAPSAGQDVGRGGDHGGRPAGSTAVTTTGRLRRALRGRGGR</sequence>
<dbReference type="Pfam" id="PF02518">
    <property type="entry name" value="HATPase_c"/>
    <property type="match status" value="1"/>
</dbReference>
<evidence type="ECO:0000256" key="7">
    <source>
        <dbReference type="ARBA" id="ARBA00022692"/>
    </source>
</evidence>
<dbReference type="InterPro" id="IPR050428">
    <property type="entry name" value="TCS_sensor_his_kinase"/>
</dbReference>
<feature type="domain" description="HAMP" evidence="15">
    <location>
        <begin position="188"/>
        <end position="241"/>
    </location>
</feature>
<feature type="compositionally biased region" description="Low complexity" evidence="12">
    <location>
        <begin position="509"/>
        <end position="518"/>
    </location>
</feature>
<keyword evidence="11 13" id="KW-0472">Membrane</keyword>
<comment type="caution">
    <text evidence="16">The sequence shown here is derived from an EMBL/GenBank/DDBJ whole genome shotgun (WGS) entry which is preliminary data.</text>
</comment>
<dbReference type="FunFam" id="1.10.287.130:FF:000001">
    <property type="entry name" value="Two-component sensor histidine kinase"/>
    <property type="match status" value="1"/>
</dbReference>
<dbReference type="Pfam" id="PF00672">
    <property type="entry name" value="HAMP"/>
    <property type="match status" value="1"/>
</dbReference>
<evidence type="ECO:0000259" key="15">
    <source>
        <dbReference type="PROSITE" id="PS50885"/>
    </source>
</evidence>
<dbReference type="PROSITE" id="PS50885">
    <property type="entry name" value="HAMP"/>
    <property type="match status" value="1"/>
</dbReference>
<keyword evidence="8 16" id="KW-0418">Kinase</keyword>
<feature type="transmembrane region" description="Helical" evidence="13">
    <location>
        <begin position="164"/>
        <end position="187"/>
    </location>
</feature>
<dbReference type="RefSeq" id="WP_076703910.1">
    <property type="nucleotide sequence ID" value="NZ_MRDE01000053.1"/>
</dbReference>
<comment type="catalytic activity">
    <reaction evidence="1">
        <text>ATP + protein L-histidine = ADP + protein N-phospho-L-histidine.</text>
        <dbReference type="EC" id="2.7.13.3"/>
    </reaction>
</comment>
<dbReference type="CDD" id="cd00075">
    <property type="entry name" value="HATPase"/>
    <property type="match status" value="1"/>
</dbReference>
<evidence type="ECO:0000256" key="11">
    <source>
        <dbReference type="ARBA" id="ARBA00023136"/>
    </source>
</evidence>
<dbReference type="PANTHER" id="PTHR45436">
    <property type="entry name" value="SENSOR HISTIDINE KINASE YKOH"/>
    <property type="match status" value="1"/>
</dbReference>
<evidence type="ECO:0000256" key="13">
    <source>
        <dbReference type="SAM" id="Phobius"/>
    </source>
</evidence>
<dbReference type="GO" id="GO:0000155">
    <property type="term" value="F:phosphorelay sensor kinase activity"/>
    <property type="evidence" value="ECO:0007669"/>
    <property type="project" value="InterPro"/>
</dbReference>
<dbReference type="Proteomes" id="UP000187085">
    <property type="component" value="Unassembled WGS sequence"/>
</dbReference>
<evidence type="ECO:0000256" key="9">
    <source>
        <dbReference type="ARBA" id="ARBA00022989"/>
    </source>
</evidence>
<dbReference type="GO" id="GO:0005509">
    <property type="term" value="F:calcium ion binding"/>
    <property type="evidence" value="ECO:0007669"/>
    <property type="project" value="UniProtKB-ARBA"/>
</dbReference>
<accession>A0A1R1LAP4</accession>
<feature type="compositionally biased region" description="Basic residues" evidence="12">
    <location>
        <begin position="519"/>
        <end position="530"/>
    </location>
</feature>
<keyword evidence="9 13" id="KW-1133">Transmembrane helix</keyword>
<dbReference type="STRING" id="554083.BKD30_08260"/>
<evidence type="ECO:0000256" key="1">
    <source>
        <dbReference type="ARBA" id="ARBA00000085"/>
    </source>
</evidence>
<dbReference type="PRINTS" id="PR00344">
    <property type="entry name" value="BCTRLSENSOR"/>
</dbReference>
<evidence type="ECO:0000256" key="2">
    <source>
        <dbReference type="ARBA" id="ARBA00001968"/>
    </source>
</evidence>
<dbReference type="SUPFAM" id="SSF47384">
    <property type="entry name" value="Homodimeric domain of signal transducing histidine kinase"/>
    <property type="match status" value="1"/>
</dbReference>
<organism evidence="16 17">
    <name type="scientific">Tersicoccus phoenicis</name>
    <dbReference type="NCBI Taxonomy" id="554083"/>
    <lineage>
        <taxon>Bacteria</taxon>
        <taxon>Bacillati</taxon>
        <taxon>Actinomycetota</taxon>
        <taxon>Actinomycetes</taxon>
        <taxon>Micrococcales</taxon>
        <taxon>Micrococcaceae</taxon>
        <taxon>Tersicoccus</taxon>
    </lineage>
</organism>
<evidence type="ECO:0000256" key="6">
    <source>
        <dbReference type="ARBA" id="ARBA00022679"/>
    </source>
</evidence>
<evidence type="ECO:0000259" key="14">
    <source>
        <dbReference type="PROSITE" id="PS50109"/>
    </source>
</evidence>
<dbReference type="FunFam" id="3.30.565.10:FF:000006">
    <property type="entry name" value="Sensor histidine kinase WalK"/>
    <property type="match status" value="1"/>
</dbReference>
<evidence type="ECO:0000256" key="12">
    <source>
        <dbReference type="SAM" id="MobiDB-lite"/>
    </source>
</evidence>
<dbReference type="InterPro" id="IPR003661">
    <property type="entry name" value="HisK_dim/P_dom"/>
</dbReference>
<reference evidence="16 17" key="1">
    <citation type="submission" date="2016-12" db="EMBL/GenBank/DDBJ databases">
        <title>Draft genome of Tersicoccus phoenicis 1P05MA.</title>
        <authorList>
            <person name="Nakajima Y."/>
            <person name="Yoshizawa S."/>
            <person name="Nakamura K."/>
            <person name="Ogura Y."/>
            <person name="Hayashi T."/>
            <person name="Kogure K."/>
        </authorList>
    </citation>
    <scope>NUCLEOTIDE SEQUENCE [LARGE SCALE GENOMIC DNA]</scope>
    <source>
        <strain evidence="16 17">1p05MA</strain>
    </source>
</reference>
<dbReference type="CDD" id="cd00082">
    <property type="entry name" value="HisKA"/>
    <property type="match status" value="1"/>
</dbReference>
<comment type="subcellular location">
    <subcellularLocation>
        <location evidence="3">Cell membrane</location>
    </subcellularLocation>
</comment>
<dbReference type="CDD" id="cd06225">
    <property type="entry name" value="HAMP"/>
    <property type="match status" value="1"/>
</dbReference>
<dbReference type="PANTHER" id="PTHR45436:SF5">
    <property type="entry name" value="SENSOR HISTIDINE KINASE TRCS"/>
    <property type="match status" value="1"/>
</dbReference>
<dbReference type="Pfam" id="PF00512">
    <property type="entry name" value="HisKA"/>
    <property type="match status" value="1"/>
</dbReference>
<keyword evidence="6" id="KW-0808">Transferase</keyword>
<keyword evidence="17" id="KW-1185">Reference proteome</keyword>